<evidence type="ECO:0000313" key="2">
    <source>
        <dbReference type="EMBL" id="KAF1016352.1"/>
    </source>
</evidence>
<dbReference type="AlphaFoldDB" id="A0A7V8FII5"/>
<dbReference type="SUPFAM" id="SSF56281">
    <property type="entry name" value="Metallo-hydrolase/oxidoreductase"/>
    <property type="match status" value="1"/>
</dbReference>
<dbReference type="InterPro" id="IPR052159">
    <property type="entry name" value="Competence_DNA_uptake"/>
</dbReference>
<dbReference type="PANTHER" id="PTHR30619:SF1">
    <property type="entry name" value="RECOMBINATION PROTEIN 2"/>
    <property type="match status" value="1"/>
</dbReference>
<proteinExistence type="predicted"/>
<name>A0A7V8FII5_STEMA</name>
<dbReference type="InterPro" id="IPR001279">
    <property type="entry name" value="Metallo-B-lactamas"/>
</dbReference>
<dbReference type="InterPro" id="IPR036866">
    <property type="entry name" value="RibonucZ/Hydroxyglut_hydro"/>
</dbReference>
<dbReference type="Pfam" id="PF00753">
    <property type="entry name" value="Lactamase_B"/>
    <property type="match status" value="1"/>
</dbReference>
<evidence type="ECO:0000259" key="1">
    <source>
        <dbReference type="Pfam" id="PF00753"/>
    </source>
</evidence>
<dbReference type="EMBL" id="WNDS01000002">
    <property type="protein sequence ID" value="KAF1016352.1"/>
    <property type="molecule type" value="Genomic_DNA"/>
</dbReference>
<dbReference type="PANTHER" id="PTHR30619">
    <property type="entry name" value="DNA INTERNALIZATION/COMPETENCE PROTEIN COMEC/REC2"/>
    <property type="match status" value="1"/>
</dbReference>
<protein>
    <submittedName>
        <fullName evidence="2">ComE operon protein 3</fullName>
    </submittedName>
</protein>
<feature type="domain" description="Metallo-beta-lactamase" evidence="1">
    <location>
        <begin position="11"/>
        <end position="89"/>
    </location>
</feature>
<gene>
    <name evidence="2" type="primary">comEC_1</name>
    <name evidence="2" type="ORF">GAK31_01847</name>
</gene>
<organism evidence="2 3">
    <name type="scientific">Stenotrophomonas maltophilia</name>
    <name type="common">Pseudomonas maltophilia</name>
    <name type="synonym">Xanthomonas maltophilia</name>
    <dbReference type="NCBI Taxonomy" id="40324"/>
    <lineage>
        <taxon>Bacteria</taxon>
        <taxon>Pseudomonadati</taxon>
        <taxon>Pseudomonadota</taxon>
        <taxon>Gammaproteobacteria</taxon>
        <taxon>Lysobacterales</taxon>
        <taxon>Lysobacteraceae</taxon>
        <taxon>Stenotrophomonas</taxon>
        <taxon>Stenotrophomonas maltophilia group</taxon>
    </lineage>
</organism>
<comment type="caution">
    <text evidence="2">The sequence shown here is derived from an EMBL/GenBank/DDBJ whole genome shotgun (WGS) entry which is preliminary data.</text>
</comment>
<dbReference type="Gene3D" id="3.60.15.10">
    <property type="entry name" value="Ribonuclease Z/Hydroxyacylglutathione hydrolase-like"/>
    <property type="match status" value="1"/>
</dbReference>
<accession>A0A7V8FII5</accession>
<reference evidence="3" key="1">
    <citation type="journal article" date="2020" name="MBio">
        <title>Horizontal gene transfer to a defensive symbiont with a reduced genome amongst a multipartite beetle microbiome.</title>
        <authorList>
            <person name="Waterworth S.C."/>
            <person name="Florez L.V."/>
            <person name="Rees E.R."/>
            <person name="Hertweck C."/>
            <person name="Kaltenpoth M."/>
            <person name="Kwan J.C."/>
        </authorList>
    </citation>
    <scope>NUCLEOTIDE SEQUENCE [LARGE SCALE GENOMIC DNA]</scope>
</reference>
<evidence type="ECO:0000313" key="3">
    <source>
        <dbReference type="Proteomes" id="UP000487117"/>
    </source>
</evidence>
<dbReference type="Proteomes" id="UP000487117">
    <property type="component" value="Unassembled WGS sequence"/>
</dbReference>
<sequence length="166" mass="17630">MRFEVLHPLPAQRYTGNESSCVLRLQAGHGSVLLAGDIGQRSEQQLLHALPGRLAADVVLVPHHGSAGSSSVAFVQAVAARVALVSAGHGNRFGHPRAQVVQRWQAAGAEVLSTAESGAISVWLGAQGLQLREQRVYRRRWWEAVGRARAAAILSSIEHAAVGPEG</sequence>